<evidence type="ECO:0000256" key="2">
    <source>
        <dbReference type="ARBA" id="ARBA00023157"/>
    </source>
</evidence>
<evidence type="ECO:0000256" key="1">
    <source>
        <dbReference type="ARBA" id="ARBA00009748"/>
    </source>
</evidence>
<evidence type="ECO:0000256" key="4">
    <source>
        <dbReference type="SAM" id="SignalP"/>
    </source>
</evidence>
<keyword evidence="7" id="KW-1185">Reference proteome</keyword>
<keyword evidence="3" id="KW-0813">Transport</keyword>
<feature type="signal peptide" evidence="4">
    <location>
        <begin position="1"/>
        <end position="16"/>
    </location>
</feature>
<evidence type="ECO:0000313" key="6">
    <source>
        <dbReference type="EMBL" id="ESW13455.1"/>
    </source>
</evidence>
<evidence type="ECO:0000256" key="3">
    <source>
        <dbReference type="RuleBase" id="RU000628"/>
    </source>
</evidence>
<accession>V7B787</accession>
<dbReference type="Proteomes" id="UP000000226">
    <property type="component" value="Chromosome 8"/>
</dbReference>
<dbReference type="PROSITE" id="PS00597">
    <property type="entry name" value="PLANT_LTP"/>
    <property type="match status" value="1"/>
</dbReference>
<dbReference type="Gene3D" id="1.10.110.10">
    <property type="entry name" value="Plant lipid-transfer and hydrophobic proteins"/>
    <property type="match status" value="1"/>
</dbReference>
<dbReference type="AlphaFoldDB" id="V7B787"/>
<feature type="chain" id="PRO_5004754554" description="Non-specific lipid-transfer protein" evidence="4">
    <location>
        <begin position="17"/>
        <end position="123"/>
    </location>
</feature>
<name>V7B787_PHAVU</name>
<dbReference type="SMART" id="SM00499">
    <property type="entry name" value="AAI"/>
    <property type="match status" value="1"/>
</dbReference>
<dbReference type="eggNOG" id="ENOG502SAI7">
    <property type="taxonomic scope" value="Eukaryota"/>
</dbReference>
<sequence length="123" mass="13438">MKSVFVPFLSLVVVLALTVAATKPPKALTCEQTKSLVTPCLDYLTKKTSTPSTPCCQGLNKLIASTPTKKEKCAACKCLKKEASHIPNLDVDRANKLPKVCNINVDYPISKDFDCEKIIKDKP</sequence>
<keyword evidence="2" id="KW-1015">Disulfide bond</keyword>
<dbReference type="STRING" id="3885.V7B787"/>
<dbReference type="SUPFAM" id="SSF47699">
    <property type="entry name" value="Bifunctional inhibitor/lipid-transfer protein/seed storage 2S albumin"/>
    <property type="match status" value="1"/>
</dbReference>
<dbReference type="SMR" id="V7B787"/>
<dbReference type="InterPro" id="IPR016140">
    <property type="entry name" value="Bifunc_inhib/LTP/seed_store"/>
</dbReference>
<proteinExistence type="inferred from homology"/>
<dbReference type="PANTHER" id="PTHR33076">
    <property type="entry name" value="NON-SPECIFIC LIPID-TRANSFER PROTEIN 2-RELATED"/>
    <property type="match status" value="1"/>
</dbReference>
<comment type="function">
    <text evidence="3">Plant non-specific lipid-transfer proteins transfer phospholipids as well as galactolipids across membranes. May play a role in wax or cutin deposition in the cell walls of expanding epidermal cells and certain secretory tissues.</text>
</comment>
<dbReference type="EMBL" id="CM002295">
    <property type="protein sequence ID" value="ESW13455.1"/>
    <property type="molecule type" value="Genomic_DNA"/>
</dbReference>
<dbReference type="InterPro" id="IPR036312">
    <property type="entry name" value="Bifun_inhib/LTP/seed_sf"/>
</dbReference>
<dbReference type="Gramene" id="ESW13455">
    <property type="protein sequence ID" value="ESW13455"/>
    <property type="gene ID" value="PHAVU_008G197700g"/>
</dbReference>
<dbReference type="GO" id="GO:0008289">
    <property type="term" value="F:lipid binding"/>
    <property type="evidence" value="ECO:0007669"/>
    <property type="project" value="UniProtKB-KW"/>
</dbReference>
<dbReference type="OrthoDB" id="1403824at2759"/>
<dbReference type="GO" id="GO:0006869">
    <property type="term" value="P:lipid transport"/>
    <property type="evidence" value="ECO:0007669"/>
    <property type="project" value="InterPro"/>
</dbReference>
<dbReference type="PRINTS" id="PR00382">
    <property type="entry name" value="LIPIDTRNSFER"/>
</dbReference>
<reference evidence="7" key="1">
    <citation type="journal article" date="2014" name="Nat. Genet.">
        <title>A reference genome for common bean and genome-wide analysis of dual domestications.</title>
        <authorList>
            <person name="Schmutz J."/>
            <person name="McClean P.E."/>
            <person name="Mamidi S."/>
            <person name="Wu G.A."/>
            <person name="Cannon S.B."/>
            <person name="Grimwood J."/>
            <person name="Jenkins J."/>
            <person name="Shu S."/>
            <person name="Song Q."/>
            <person name="Chavarro C."/>
            <person name="Torres-Torres M."/>
            <person name="Geffroy V."/>
            <person name="Moghaddam S.M."/>
            <person name="Gao D."/>
            <person name="Abernathy B."/>
            <person name="Barry K."/>
            <person name="Blair M."/>
            <person name="Brick M.A."/>
            <person name="Chovatia M."/>
            <person name="Gepts P."/>
            <person name="Goodstein D.M."/>
            <person name="Gonzales M."/>
            <person name="Hellsten U."/>
            <person name="Hyten D.L."/>
            <person name="Jia G."/>
            <person name="Kelly J.D."/>
            <person name="Kudrna D."/>
            <person name="Lee R."/>
            <person name="Richard M.M."/>
            <person name="Miklas P.N."/>
            <person name="Osorno J.M."/>
            <person name="Rodrigues J."/>
            <person name="Thareau V."/>
            <person name="Urrea C.A."/>
            <person name="Wang M."/>
            <person name="Yu Y."/>
            <person name="Zhang M."/>
            <person name="Wing R.A."/>
            <person name="Cregan P.B."/>
            <person name="Rokhsar D.S."/>
            <person name="Jackson S.A."/>
        </authorList>
    </citation>
    <scope>NUCLEOTIDE SEQUENCE [LARGE SCALE GENOMIC DNA]</scope>
    <source>
        <strain evidence="7">cv. G19833</strain>
    </source>
</reference>
<dbReference type="OMA" id="VNIMARA"/>
<keyword evidence="3" id="KW-0446">Lipid-binding</keyword>
<dbReference type="CDD" id="cd01960">
    <property type="entry name" value="nsLTP1"/>
    <property type="match status" value="1"/>
</dbReference>
<dbReference type="InterPro" id="IPR000528">
    <property type="entry name" value="Plant_nsLTP"/>
</dbReference>
<dbReference type="Pfam" id="PF00234">
    <property type="entry name" value="Tryp_alpha_amyl"/>
    <property type="match status" value="1"/>
</dbReference>
<evidence type="ECO:0000313" key="7">
    <source>
        <dbReference type="Proteomes" id="UP000000226"/>
    </source>
</evidence>
<organism evidence="6 7">
    <name type="scientific">Phaseolus vulgaris</name>
    <name type="common">Kidney bean</name>
    <name type="synonym">French bean</name>
    <dbReference type="NCBI Taxonomy" id="3885"/>
    <lineage>
        <taxon>Eukaryota</taxon>
        <taxon>Viridiplantae</taxon>
        <taxon>Streptophyta</taxon>
        <taxon>Embryophyta</taxon>
        <taxon>Tracheophyta</taxon>
        <taxon>Spermatophyta</taxon>
        <taxon>Magnoliopsida</taxon>
        <taxon>eudicotyledons</taxon>
        <taxon>Gunneridae</taxon>
        <taxon>Pentapetalae</taxon>
        <taxon>rosids</taxon>
        <taxon>fabids</taxon>
        <taxon>Fabales</taxon>
        <taxon>Fabaceae</taxon>
        <taxon>Papilionoideae</taxon>
        <taxon>50 kb inversion clade</taxon>
        <taxon>NPAAA clade</taxon>
        <taxon>indigoferoid/millettioid clade</taxon>
        <taxon>Phaseoleae</taxon>
        <taxon>Phaseolus</taxon>
    </lineage>
</organism>
<evidence type="ECO:0000259" key="5">
    <source>
        <dbReference type="SMART" id="SM00499"/>
    </source>
</evidence>
<keyword evidence="4" id="KW-0732">Signal</keyword>
<protein>
    <recommendedName>
        <fullName evidence="3">Non-specific lipid-transfer protein</fullName>
    </recommendedName>
</protein>
<comment type="similarity">
    <text evidence="1 3">Belongs to the plant LTP family.</text>
</comment>
<feature type="domain" description="Bifunctional inhibitor/plant lipid transfer protein/seed storage helical" evidence="5">
    <location>
        <begin position="30"/>
        <end position="115"/>
    </location>
</feature>
<gene>
    <name evidence="6" type="ORF">PHAVU_008G197700g</name>
</gene>